<proteinExistence type="predicted"/>
<accession>A0A8J6TRG4</accession>
<comment type="caution">
    <text evidence="1">The sequence shown here is derived from an EMBL/GenBank/DDBJ whole genome shotgun (WGS) entry which is preliminary data.</text>
</comment>
<dbReference type="AlphaFoldDB" id="A0A8J6TRG4"/>
<dbReference type="EMBL" id="JACNIG010000189">
    <property type="protein sequence ID" value="MBC8431887.1"/>
    <property type="molecule type" value="Genomic_DNA"/>
</dbReference>
<evidence type="ECO:0000313" key="2">
    <source>
        <dbReference type="Proteomes" id="UP000605201"/>
    </source>
</evidence>
<name>A0A8J6TRG4_9BACT</name>
<evidence type="ECO:0008006" key="3">
    <source>
        <dbReference type="Google" id="ProtNLM"/>
    </source>
</evidence>
<evidence type="ECO:0000313" key="1">
    <source>
        <dbReference type="EMBL" id="MBC8431887.1"/>
    </source>
</evidence>
<dbReference type="Proteomes" id="UP000605201">
    <property type="component" value="Unassembled WGS sequence"/>
</dbReference>
<organism evidence="1 2">
    <name type="scientific">Candidatus Desulfatibia vada</name>
    <dbReference type="NCBI Taxonomy" id="2841696"/>
    <lineage>
        <taxon>Bacteria</taxon>
        <taxon>Pseudomonadati</taxon>
        <taxon>Thermodesulfobacteriota</taxon>
        <taxon>Desulfobacteria</taxon>
        <taxon>Desulfobacterales</taxon>
        <taxon>Desulfobacterales incertae sedis</taxon>
        <taxon>Candidatus Desulfatibia</taxon>
    </lineage>
</organism>
<reference evidence="1 2" key="1">
    <citation type="submission" date="2020-08" db="EMBL/GenBank/DDBJ databases">
        <title>Bridging the membrane lipid divide: bacteria of the FCB group superphylum have the potential to synthesize archaeal ether lipids.</title>
        <authorList>
            <person name="Villanueva L."/>
            <person name="Von Meijenfeldt F.A.B."/>
            <person name="Westbye A.B."/>
            <person name="Yadav S."/>
            <person name="Hopmans E.C."/>
            <person name="Dutilh B.E."/>
            <person name="Sinninghe Damste J.S."/>
        </authorList>
    </citation>
    <scope>NUCLEOTIDE SEQUENCE [LARGE SCALE GENOMIC DNA]</scope>
    <source>
        <strain evidence="1">NIOZ-UU17</strain>
    </source>
</reference>
<protein>
    <recommendedName>
        <fullName evidence="3">VWA domain-containing protein</fullName>
    </recommendedName>
</protein>
<sequence length="115" mass="12132">MSDGKETCEGDPCAAAMALAKSGISKLIIHTVGFGVDDTTRGQLECIARVSGGRYFSASSANEHCSNNHAASSSIGIFKSSIGTHCRLLVCYFINILAPVNATKMDDPATNWFLS</sequence>
<dbReference type="Gene3D" id="3.40.50.410">
    <property type="entry name" value="von Willebrand factor, type A domain"/>
    <property type="match status" value="1"/>
</dbReference>
<dbReference type="InterPro" id="IPR036465">
    <property type="entry name" value="vWFA_dom_sf"/>
</dbReference>
<dbReference type="SUPFAM" id="SSF53300">
    <property type="entry name" value="vWA-like"/>
    <property type="match status" value="1"/>
</dbReference>
<gene>
    <name evidence="1" type="ORF">H8D96_08195</name>
</gene>